<evidence type="ECO:0000256" key="1">
    <source>
        <dbReference type="SAM" id="Phobius"/>
    </source>
</evidence>
<keyword evidence="1" id="KW-0472">Membrane</keyword>
<accession>A0A976QSU5</accession>
<keyword evidence="1" id="KW-1133">Transmembrane helix</keyword>
<evidence type="ECO:0000313" key="4">
    <source>
        <dbReference type="Proteomes" id="UP000244811"/>
    </source>
</evidence>
<dbReference type="EMBL" id="CP056069">
    <property type="protein sequence ID" value="UKJ99968.1"/>
    <property type="molecule type" value="Genomic_DNA"/>
</dbReference>
<keyword evidence="1" id="KW-0812">Transmembrane</keyword>
<feature type="signal peptide" evidence="2">
    <location>
        <begin position="1"/>
        <end position="21"/>
    </location>
</feature>
<protein>
    <submittedName>
        <fullName evidence="3">Uncharacterized protein</fullName>
    </submittedName>
</protein>
<feature type="transmembrane region" description="Helical" evidence="1">
    <location>
        <begin position="147"/>
        <end position="169"/>
    </location>
</feature>
<name>A0A976QSU5_THEOR</name>
<evidence type="ECO:0000256" key="2">
    <source>
        <dbReference type="SAM" id="SignalP"/>
    </source>
</evidence>
<proteinExistence type="predicted"/>
<evidence type="ECO:0000313" key="3">
    <source>
        <dbReference type="EMBL" id="UKJ99968.1"/>
    </source>
</evidence>
<feature type="chain" id="PRO_5037148678" evidence="2">
    <location>
        <begin position="22"/>
        <end position="191"/>
    </location>
</feature>
<gene>
    <name evidence="3" type="ORF">MACK_000034</name>
</gene>
<keyword evidence="2" id="KW-0732">Signal</keyword>
<sequence>MILTRLSLILFAVYGLATTLASNPDFPNSLKIVTEGSSTPNDVTKFTIEHSYSRVDYVFFPGVNCTEIRFGDRYLWRIEDRGVKYPVSVTYITDINQFVVRNERISVIYHEGHGSDWRFAYTVDNYSGEILETESGSTWKSRFIKAVIGAISVSFFFLLNPVILGILIYQIKVVRDIRKYVSTGPDSRLLA</sequence>
<organism evidence="3 4">
    <name type="scientific">Theileria orientalis</name>
    <dbReference type="NCBI Taxonomy" id="68886"/>
    <lineage>
        <taxon>Eukaryota</taxon>
        <taxon>Sar</taxon>
        <taxon>Alveolata</taxon>
        <taxon>Apicomplexa</taxon>
        <taxon>Aconoidasida</taxon>
        <taxon>Piroplasmida</taxon>
        <taxon>Theileriidae</taxon>
        <taxon>Theileria</taxon>
    </lineage>
</organism>
<reference evidence="3" key="1">
    <citation type="submission" date="2022-07" db="EMBL/GenBank/DDBJ databases">
        <title>Evaluation of T. orientalis genome assembly methods using nanopore sequencing and analysis of variation between genomes.</title>
        <authorList>
            <person name="Yam J."/>
            <person name="Micallef M.L."/>
            <person name="Liu M."/>
            <person name="Djordjevic S.P."/>
            <person name="Bogema D.R."/>
            <person name="Jenkins C."/>
        </authorList>
    </citation>
    <scope>NUCLEOTIDE SEQUENCE</scope>
    <source>
        <strain evidence="3">Goon Nure</strain>
    </source>
</reference>
<dbReference type="Proteomes" id="UP000244811">
    <property type="component" value="Chromosome 1"/>
</dbReference>
<dbReference type="AlphaFoldDB" id="A0A976QSU5"/>